<dbReference type="InterPro" id="IPR010982">
    <property type="entry name" value="Lambda_DNA-bd_dom_sf"/>
</dbReference>
<dbReference type="CDD" id="cd00093">
    <property type="entry name" value="HTH_XRE"/>
    <property type="match status" value="1"/>
</dbReference>
<organism evidence="3">
    <name type="scientific">Streptococcus pneumoniae</name>
    <dbReference type="NCBI Taxonomy" id="1313"/>
    <lineage>
        <taxon>Bacteria</taxon>
        <taxon>Bacillati</taxon>
        <taxon>Bacillota</taxon>
        <taxon>Bacilli</taxon>
        <taxon>Lactobacillales</taxon>
        <taxon>Streptococcaceae</taxon>
        <taxon>Streptococcus</taxon>
    </lineage>
</organism>
<keyword evidence="1 3" id="KW-0238">DNA-binding</keyword>
<protein>
    <submittedName>
        <fullName evidence="3">DNA-binding phage protein</fullName>
    </submittedName>
</protein>
<dbReference type="SMART" id="SM00530">
    <property type="entry name" value="HTH_XRE"/>
    <property type="match status" value="1"/>
</dbReference>
<dbReference type="AlphaFoldDB" id="A0A4J2CTP2"/>
<dbReference type="Gene3D" id="1.10.260.40">
    <property type="entry name" value="lambda repressor-like DNA-binding domains"/>
    <property type="match status" value="1"/>
</dbReference>
<dbReference type="PANTHER" id="PTHR46558:SF11">
    <property type="entry name" value="HTH-TYPE TRANSCRIPTIONAL REGULATOR XRE"/>
    <property type="match status" value="1"/>
</dbReference>
<dbReference type="SUPFAM" id="SSF47413">
    <property type="entry name" value="lambda repressor-like DNA-binding domains"/>
    <property type="match status" value="1"/>
</dbReference>
<evidence type="ECO:0000313" key="3">
    <source>
        <dbReference type="EMBL" id="VNQ45033.1"/>
    </source>
</evidence>
<accession>A0A4J2CTP2</accession>
<sequence length="190" mass="22261">MGELKVTNSTNIKTLRKKKKLTQEELASIIGVTKLTILRWENGERVPKADKAQLLADYFGVTVPYLLGYHEKTIAFKFPSDEEGFYKETQKLIDMAENIEQDSEIYSQVQQVKDMAILIRSSRKKIKARYGQKVYDVLSDKETEVEFYRYLTFLLDKKEYLKSDLLVYLSLLDSSDKEIIFKMITEFKKQ</sequence>
<dbReference type="EMBL" id="CAATIB010000007">
    <property type="protein sequence ID" value="VNQ45033.1"/>
    <property type="molecule type" value="Genomic_DNA"/>
</dbReference>
<dbReference type="Pfam" id="PF01381">
    <property type="entry name" value="HTH_3"/>
    <property type="match status" value="1"/>
</dbReference>
<reference evidence="3" key="1">
    <citation type="submission" date="2019-04" db="EMBL/GenBank/DDBJ databases">
        <authorList>
            <consortium name="Pathogen Informatics"/>
        </authorList>
    </citation>
    <scope>NUCLEOTIDE SEQUENCE</scope>
    <source>
        <strain evidence="3">GPSC30</strain>
    </source>
</reference>
<dbReference type="GO" id="GO:0003677">
    <property type="term" value="F:DNA binding"/>
    <property type="evidence" value="ECO:0007669"/>
    <property type="project" value="UniProtKB-KW"/>
</dbReference>
<proteinExistence type="predicted"/>
<dbReference type="RefSeq" id="WP_050200309.1">
    <property type="nucleotide sequence ID" value="NZ_CDQE01000008.1"/>
</dbReference>
<dbReference type="InterPro" id="IPR001387">
    <property type="entry name" value="Cro/C1-type_HTH"/>
</dbReference>
<feature type="domain" description="HTH cro/C1-type" evidence="2">
    <location>
        <begin position="12"/>
        <end position="66"/>
    </location>
</feature>
<gene>
    <name evidence="3" type="ORF">SAMEA3381413_00921</name>
</gene>
<dbReference type="PROSITE" id="PS50943">
    <property type="entry name" value="HTH_CROC1"/>
    <property type="match status" value="1"/>
</dbReference>
<evidence type="ECO:0000256" key="1">
    <source>
        <dbReference type="ARBA" id="ARBA00023125"/>
    </source>
</evidence>
<evidence type="ECO:0000259" key="2">
    <source>
        <dbReference type="PROSITE" id="PS50943"/>
    </source>
</evidence>
<dbReference type="PANTHER" id="PTHR46558">
    <property type="entry name" value="TRACRIPTIONAL REGULATORY PROTEIN-RELATED-RELATED"/>
    <property type="match status" value="1"/>
</dbReference>
<name>A0A4J2CTP2_STREE</name>